<feature type="signal peptide" evidence="1">
    <location>
        <begin position="1"/>
        <end position="23"/>
    </location>
</feature>
<organism evidence="2 3">
    <name type="scientific">Microvirga thermotolerans</name>
    <dbReference type="NCBI Taxonomy" id="2651334"/>
    <lineage>
        <taxon>Bacteria</taxon>
        <taxon>Pseudomonadati</taxon>
        <taxon>Pseudomonadota</taxon>
        <taxon>Alphaproteobacteria</taxon>
        <taxon>Hyphomicrobiales</taxon>
        <taxon>Methylobacteriaceae</taxon>
        <taxon>Microvirga</taxon>
    </lineage>
</organism>
<keyword evidence="3" id="KW-1185">Reference proteome</keyword>
<gene>
    <name evidence="2" type="ORF">GDR74_01710</name>
</gene>
<feature type="chain" id="PRO_5025040266" description="UrcA family protein" evidence="1">
    <location>
        <begin position="24"/>
        <end position="100"/>
    </location>
</feature>
<dbReference type="AlphaFoldDB" id="A0A5P9JYN1"/>
<reference evidence="2 3" key="1">
    <citation type="submission" date="2019-10" db="EMBL/GenBank/DDBJ databases">
        <title>Isolation, Identification of Microvirga thermotolerans HR1, a novel thermophilic bacterium and Comparative Genomics of the genus Microvirga.</title>
        <authorList>
            <person name="Li J."/>
            <person name="Zhang W."/>
            <person name="Lin M."/>
            <person name="Wang J."/>
        </authorList>
    </citation>
    <scope>NUCLEOTIDE SEQUENCE [LARGE SCALE GENOMIC DNA]</scope>
    <source>
        <strain evidence="2 3">HR1</strain>
    </source>
</reference>
<evidence type="ECO:0000313" key="3">
    <source>
        <dbReference type="Proteomes" id="UP000325614"/>
    </source>
</evidence>
<protein>
    <recommendedName>
        <fullName evidence="4">UrcA family protein</fullName>
    </recommendedName>
</protein>
<evidence type="ECO:0008006" key="4">
    <source>
        <dbReference type="Google" id="ProtNLM"/>
    </source>
</evidence>
<evidence type="ECO:0000313" key="2">
    <source>
        <dbReference type="EMBL" id="QFU15034.1"/>
    </source>
</evidence>
<dbReference type="KEGG" id="mico:GDR74_01710"/>
<dbReference type="EMBL" id="CP045423">
    <property type="protein sequence ID" value="QFU15034.1"/>
    <property type="molecule type" value="Genomic_DNA"/>
</dbReference>
<accession>A0A5P9JYN1</accession>
<keyword evidence="1" id="KW-0732">Signal</keyword>
<proteinExistence type="predicted"/>
<sequence>MRYFLGILAAAGLAVLGPGVASAQDMNLRIGPGGVSVEREDYRPAYRERVIERRVVERPVRSRTVCRTVIREHVRPSGVVVRRPAEVCREVVGGRRVYVD</sequence>
<evidence type="ECO:0000256" key="1">
    <source>
        <dbReference type="SAM" id="SignalP"/>
    </source>
</evidence>
<name>A0A5P9JYN1_9HYPH</name>
<dbReference type="RefSeq" id="WP_152584684.1">
    <property type="nucleotide sequence ID" value="NZ_CP045423.1"/>
</dbReference>
<dbReference type="Proteomes" id="UP000325614">
    <property type="component" value="Chromosome"/>
</dbReference>